<dbReference type="EMBL" id="CP023154">
    <property type="protein sequence ID" value="QEK78555.1"/>
    <property type="molecule type" value="Genomic_DNA"/>
</dbReference>
<dbReference type="GeneID" id="41712692"/>
<dbReference type="Proteomes" id="UP000324354">
    <property type="component" value="Chromosome"/>
</dbReference>
<dbReference type="GeneID" id="13301482"/>
<accession>A0A5C0XPY4</accession>
<gene>
    <name evidence="1" type="ORF">PFDSM3638_04420</name>
</gene>
<sequence>MNNRSIFVLVLVLMTLATAFVTAKTTEESTDNAIQATLPPYCVYFDSDYDTDALYGPVTNTPIAGVYAYVSGELKKAPCSNKTKIELKYVKHTRWRGYPRGYSTSLYGLSSRPGY</sequence>
<dbReference type="AlphaFoldDB" id="A0A5C0XPY4"/>
<protein>
    <submittedName>
        <fullName evidence="1">Uncharacterized protein</fullName>
    </submittedName>
</protein>
<organism evidence="1 2">
    <name type="scientific">Pyrococcus furiosus (strain ATCC 43587 / DSM 3638 / JCM 8422 / Vc1)</name>
    <dbReference type="NCBI Taxonomy" id="186497"/>
    <lineage>
        <taxon>Archaea</taxon>
        <taxon>Methanobacteriati</taxon>
        <taxon>Methanobacteriota</taxon>
        <taxon>Thermococci</taxon>
        <taxon>Thermococcales</taxon>
        <taxon>Thermococcaceae</taxon>
        <taxon>Pyrococcus</taxon>
    </lineage>
</organism>
<name>A0A5C0XPY4_PYRFU</name>
<reference evidence="1 2" key="1">
    <citation type="submission" date="2017-08" db="EMBL/GenBank/DDBJ databases">
        <title>Resequencing and Reannotation of the genome of Pyrococcus furiosus type strain DSM3638.</title>
        <authorList>
            <person name="Reichelt R.M."/>
            <person name="Bunk B."/>
        </authorList>
    </citation>
    <scope>NUCLEOTIDE SEQUENCE [LARGE SCALE GENOMIC DNA]</scope>
    <source>
        <strain evidence="1 2">DSM 3638</strain>
    </source>
</reference>
<evidence type="ECO:0000313" key="1">
    <source>
        <dbReference type="EMBL" id="QEK78555.1"/>
    </source>
</evidence>
<dbReference type="RefSeq" id="WP_014835263.1">
    <property type="nucleotide sequence ID" value="NC_003413.1"/>
</dbReference>
<proteinExistence type="predicted"/>
<evidence type="ECO:0000313" key="2">
    <source>
        <dbReference type="Proteomes" id="UP000324354"/>
    </source>
</evidence>